<dbReference type="EMBL" id="GL377304">
    <property type="protein sequence ID" value="EFI99734.1"/>
    <property type="molecule type" value="Genomic_DNA"/>
</dbReference>
<feature type="non-terminal residue" evidence="2">
    <location>
        <position position="106"/>
    </location>
</feature>
<accession>D8PXU1</accession>
<organism evidence="3">
    <name type="scientific">Schizophyllum commune (strain H4-8 / FGSC 9210)</name>
    <name type="common">Split gill fungus</name>
    <dbReference type="NCBI Taxonomy" id="578458"/>
    <lineage>
        <taxon>Eukaryota</taxon>
        <taxon>Fungi</taxon>
        <taxon>Dikarya</taxon>
        <taxon>Basidiomycota</taxon>
        <taxon>Agaricomycotina</taxon>
        <taxon>Agaricomycetes</taxon>
        <taxon>Agaricomycetidae</taxon>
        <taxon>Agaricales</taxon>
        <taxon>Schizophyllaceae</taxon>
        <taxon>Schizophyllum</taxon>
    </lineage>
</organism>
<protein>
    <submittedName>
        <fullName evidence="2">Uncharacterized protein</fullName>
    </submittedName>
</protein>
<evidence type="ECO:0000256" key="1">
    <source>
        <dbReference type="SAM" id="MobiDB-lite"/>
    </source>
</evidence>
<proteinExistence type="predicted"/>
<feature type="region of interest" description="Disordered" evidence="1">
    <location>
        <begin position="1"/>
        <end position="106"/>
    </location>
</feature>
<dbReference type="HOGENOM" id="CLU_2224721_0_0_1"/>
<dbReference type="AlphaFoldDB" id="D8PXU1"/>
<dbReference type="InParanoid" id="D8PXU1"/>
<reference evidence="2 3" key="1">
    <citation type="journal article" date="2010" name="Nat. Biotechnol.">
        <title>Genome sequence of the model mushroom Schizophyllum commune.</title>
        <authorList>
            <person name="Ohm R.A."/>
            <person name="de Jong J.F."/>
            <person name="Lugones L.G."/>
            <person name="Aerts A."/>
            <person name="Kothe E."/>
            <person name="Stajich J.E."/>
            <person name="de Vries R.P."/>
            <person name="Record E."/>
            <person name="Levasseur A."/>
            <person name="Baker S.E."/>
            <person name="Bartholomew K.A."/>
            <person name="Coutinho P.M."/>
            <person name="Erdmann S."/>
            <person name="Fowler T.J."/>
            <person name="Gathman A.C."/>
            <person name="Lombard V."/>
            <person name="Henrissat B."/>
            <person name="Knabe N."/>
            <person name="Kuees U."/>
            <person name="Lilly W.W."/>
            <person name="Lindquist E."/>
            <person name="Lucas S."/>
            <person name="Magnuson J.K."/>
            <person name="Piumi F."/>
            <person name="Raudaskoski M."/>
            <person name="Salamov A."/>
            <person name="Schmutz J."/>
            <person name="Schwarze F.W.M.R."/>
            <person name="vanKuyk P.A."/>
            <person name="Horton J.S."/>
            <person name="Grigoriev I.V."/>
            <person name="Woesten H.A.B."/>
        </authorList>
    </citation>
    <scope>NUCLEOTIDE SEQUENCE [LARGE SCALE GENOMIC DNA]</scope>
    <source>
        <strain evidence="3">H4-8 / FGSC 9210</strain>
    </source>
</reference>
<sequence>MSQHGVHADILKREAQTGAPREHFQTSDANDFASAKETAQSTFSDQRQAQEPGSFGQAERFNASEIEGSRKQPTLTERLQAGASIVTGSQSQEKGGQRQVPTGEKF</sequence>
<gene>
    <name evidence="2" type="ORF">SCHCODRAFT_107298</name>
</gene>
<evidence type="ECO:0000313" key="2">
    <source>
        <dbReference type="EMBL" id="EFI99734.1"/>
    </source>
</evidence>
<feature type="compositionally biased region" description="Polar residues" evidence="1">
    <location>
        <begin position="37"/>
        <end position="51"/>
    </location>
</feature>
<dbReference type="Proteomes" id="UP000007431">
    <property type="component" value="Unassembled WGS sequence"/>
</dbReference>
<feature type="compositionally biased region" description="Basic and acidic residues" evidence="1">
    <location>
        <begin position="1"/>
        <end position="25"/>
    </location>
</feature>
<evidence type="ECO:0000313" key="3">
    <source>
        <dbReference type="Proteomes" id="UP000007431"/>
    </source>
</evidence>
<name>D8PXU1_SCHCM</name>
<keyword evidence="3" id="KW-1185">Reference proteome</keyword>
<dbReference type="VEuPathDB" id="FungiDB:SCHCODRAFT_02491477"/>